<evidence type="ECO:0000256" key="7">
    <source>
        <dbReference type="ARBA" id="ARBA00022968"/>
    </source>
</evidence>
<dbReference type="Ensembl" id="ENSPKIT00000039122.1">
    <property type="protein sequence ID" value="ENSPKIP00000014672.1"/>
    <property type="gene ID" value="ENSPKIG00000001664.1"/>
</dbReference>
<dbReference type="SUPFAM" id="SSF53448">
    <property type="entry name" value="Nucleotide-diphospho-sugar transferases"/>
    <property type="match status" value="1"/>
</dbReference>
<evidence type="ECO:0000256" key="5">
    <source>
        <dbReference type="ARBA" id="ARBA00022692"/>
    </source>
</evidence>
<keyword evidence="10 20" id="KW-0472">Membrane</keyword>
<evidence type="ECO:0000256" key="4">
    <source>
        <dbReference type="ARBA" id="ARBA00022679"/>
    </source>
</evidence>
<evidence type="ECO:0000256" key="8">
    <source>
        <dbReference type="ARBA" id="ARBA00022989"/>
    </source>
</evidence>
<dbReference type="UniPathway" id="UPA00378"/>
<keyword evidence="8 20" id="KW-1133">Transmembrane helix</keyword>
<feature type="binding site" evidence="16">
    <location>
        <begin position="58"/>
        <end position="60"/>
    </location>
    <ligand>
        <name>UDP-alpha-D-glucuronate</name>
        <dbReference type="ChEBI" id="CHEBI:58052"/>
    </ligand>
</feature>
<feature type="site" description="Interaction with galactose moiety of substrate glycoprotein" evidence="18">
    <location>
        <position position="187"/>
    </location>
</feature>
<keyword evidence="11 19" id="KW-0325">Glycoprotein</keyword>
<dbReference type="InterPro" id="IPR029044">
    <property type="entry name" value="Nucleotide-diphossugar_trans"/>
</dbReference>
<evidence type="ECO:0000256" key="1">
    <source>
        <dbReference type="ARBA" id="ARBA00001936"/>
    </source>
</evidence>
<feature type="binding site" evidence="16">
    <location>
        <begin position="269"/>
        <end position="271"/>
    </location>
    <ligand>
        <name>UDP-alpha-D-glucuronate</name>
        <dbReference type="ChEBI" id="CHEBI:58052"/>
    </ligand>
</feature>
<dbReference type="EC" id="2.4.1.135" evidence="3 20"/>
<dbReference type="InterPro" id="IPR005027">
    <property type="entry name" value="Glyco_trans_43"/>
</dbReference>
<dbReference type="Proteomes" id="UP000261540">
    <property type="component" value="Unplaced"/>
</dbReference>
<feature type="site" description="Interaction with galactose moiety of substrate glycoprotein" evidence="18">
    <location>
        <position position="279"/>
    </location>
</feature>
<dbReference type="OrthoDB" id="675023at2759"/>
<dbReference type="FunFam" id="3.90.550.10:FF:000010">
    <property type="entry name" value="Galactosylgalactosylxylosylprotein 3-beta-glucuronosyltransferase"/>
    <property type="match status" value="1"/>
</dbReference>
<dbReference type="AlphaFoldDB" id="A0A3B3R7D9"/>
<evidence type="ECO:0000256" key="12">
    <source>
        <dbReference type="ARBA" id="ARBA00023211"/>
    </source>
</evidence>
<evidence type="ECO:0000256" key="18">
    <source>
        <dbReference type="PIRSR" id="PIRSR605027-4"/>
    </source>
</evidence>
<evidence type="ECO:0000256" key="9">
    <source>
        <dbReference type="ARBA" id="ARBA00023034"/>
    </source>
</evidence>
<dbReference type="PANTHER" id="PTHR10896:SF8">
    <property type="entry name" value="GALACTOSYLGALACTOSYLXYLOSYLPROTEIN 3-BETA-GLUCURONOSYLTRANSFERASE 2"/>
    <property type="match status" value="1"/>
</dbReference>
<dbReference type="GO" id="GO:0050650">
    <property type="term" value="P:chondroitin sulfate proteoglycan biosynthetic process"/>
    <property type="evidence" value="ECO:0007669"/>
    <property type="project" value="TreeGrafter"/>
</dbReference>
<reference evidence="21" key="1">
    <citation type="submission" date="2025-08" db="UniProtKB">
        <authorList>
            <consortium name="Ensembl"/>
        </authorList>
    </citation>
    <scope>IDENTIFICATION</scope>
</reference>
<feature type="binding site" evidence="16">
    <location>
        <position position="131"/>
    </location>
    <ligand>
        <name>UDP-alpha-D-glucuronate</name>
        <dbReference type="ChEBI" id="CHEBI:58052"/>
    </ligand>
</feature>
<keyword evidence="12 17" id="KW-0464">Manganese</keyword>
<dbReference type="CDD" id="cd00218">
    <property type="entry name" value="GlcAT-I"/>
    <property type="match status" value="1"/>
</dbReference>
<evidence type="ECO:0000313" key="22">
    <source>
        <dbReference type="Proteomes" id="UP000261540"/>
    </source>
</evidence>
<proteinExistence type="inferred from homology"/>
<sequence length="292" mass="34050">MKSIFYSYFFTVLPWVLIVIIMIDLETRRTVQRRTWLYRDHYYKAQNTALPVIYAITPTYTRTVQKAELTRLANTFRQVPNFHWIVVEDSYTITDLVSSFLSTSGVQHTHLHVSTLLRYKRPRQPRGTEQRNAALRSLRLLRSRNDSGVVFFADDDNTYSLELFEEMRSTRRVSVWPVGLTGGRLYERPLVEKGRVVGWYTGWEAGRLFPIDMAGFAINLQVLLENPQAVFKRQGSKPGMQETDFLKQITRMEDLEPKASNCTRVLVWHTRTEKVNLGNEPKKQLDSVVIEV</sequence>
<evidence type="ECO:0000256" key="11">
    <source>
        <dbReference type="ARBA" id="ARBA00023180"/>
    </source>
</evidence>
<comment type="cofactor">
    <cofactor evidence="1 17 20">
        <name>Mn(2+)</name>
        <dbReference type="ChEBI" id="CHEBI:29035"/>
    </cofactor>
</comment>
<name>A0A3B3R7D9_9TELE</name>
<evidence type="ECO:0000256" key="16">
    <source>
        <dbReference type="PIRSR" id="PIRSR605027-2"/>
    </source>
</evidence>
<reference evidence="21" key="2">
    <citation type="submission" date="2025-09" db="UniProtKB">
        <authorList>
            <consortium name="Ensembl"/>
        </authorList>
    </citation>
    <scope>IDENTIFICATION</scope>
</reference>
<feature type="binding site" evidence="17">
    <location>
        <position position="156"/>
    </location>
    <ligand>
        <name>Mn(2+)</name>
        <dbReference type="ChEBI" id="CHEBI:29035"/>
    </ligand>
</feature>
<dbReference type="Gene3D" id="3.90.550.10">
    <property type="entry name" value="Spore Coat Polysaccharide Biosynthesis Protein SpsA, Chain A"/>
    <property type="match status" value="1"/>
</dbReference>
<keyword evidence="9 20" id="KW-0333">Golgi apparatus</keyword>
<dbReference type="PANTHER" id="PTHR10896">
    <property type="entry name" value="GALACTOSYLGALACTOSYLXYLOSYLPROTEIN 3-BETA-GLUCURONOSYLTRANSFERASE BETA-1,3-GLUCURONYLTRANSFERASE"/>
    <property type="match status" value="1"/>
</dbReference>
<feature type="active site" description="Proton donor/acceptor" evidence="15">
    <location>
        <position position="242"/>
    </location>
</feature>
<feature type="glycosylation site" description="N-linked (GlcNAc...) asparagine" evidence="19">
    <location>
        <position position="261"/>
    </location>
</feature>
<evidence type="ECO:0000256" key="3">
    <source>
        <dbReference type="ARBA" id="ARBA00012641"/>
    </source>
</evidence>
<protein>
    <recommendedName>
        <fullName evidence="3 20">Galactosylgalactosylxylosylprotein 3-beta-glucuronosyltransferase</fullName>
        <ecNumber evidence="3 20">2.4.1.135</ecNumber>
    </recommendedName>
</protein>
<evidence type="ECO:0000256" key="10">
    <source>
        <dbReference type="ARBA" id="ARBA00023136"/>
    </source>
</evidence>
<comment type="catalytic activity">
    <reaction evidence="13 20">
        <text>3-O-(beta-D-galactosyl-(1-&gt;3)-beta-D-galactosyl-(1-&gt;4)-beta-D-xylosyl)-L-seryl-[protein] + UDP-alpha-D-glucuronate = 3-O-(beta-D-GlcA-(1-&gt;3)-beta-D-Gal-(1-&gt;3)-beta-D-Gal-(1-&gt;4)-beta-D-Xyl)-L-seryl-[protein] + UDP + H(+)</text>
        <dbReference type="Rhea" id="RHEA:24168"/>
        <dbReference type="Rhea" id="RHEA-COMP:12571"/>
        <dbReference type="Rhea" id="RHEA-COMP:12573"/>
        <dbReference type="ChEBI" id="CHEBI:15378"/>
        <dbReference type="ChEBI" id="CHEBI:58052"/>
        <dbReference type="ChEBI" id="CHEBI:58223"/>
        <dbReference type="ChEBI" id="CHEBI:132090"/>
        <dbReference type="ChEBI" id="CHEBI:132093"/>
        <dbReference type="EC" id="2.4.1.135"/>
    </reaction>
</comment>
<evidence type="ECO:0000256" key="13">
    <source>
        <dbReference type="ARBA" id="ARBA00047979"/>
    </source>
</evidence>
<feature type="binding site" evidence="16">
    <location>
        <position position="126"/>
    </location>
    <ligand>
        <name>UDP-alpha-D-glucuronate</name>
        <dbReference type="ChEBI" id="CHEBI:58052"/>
    </ligand>
</feature>
<dbReference type="STRING" id="1676925.ENSPKIP00000014672"/>
<comment type="similarity">
    <text evidence="2 20">Belongs to the glycosyltransferase 43 family.</text>
</comment>
<feature type="binding site" evidence="16">
    <location>
        <begin position="154"/>
        <end position="156"/>
    </location>
    <ligand>
        <name>UDP-alpha-D-glucuronate</name>
        <dbReference type="ChEBI" id="CHEBI:58052"/>
    </ligand>
</feature>
<evidence type="ECO:0000256" key="20">
    <source>
        <dbReference type="RuleBase" id="RU363127"/>
    </source>
</evidence>
<keyword evidence="6 17" id="KW-0479">Metal-binding</keyword>
<evidence type="ECO:0000256" key="14">
    <source>
        <dbReference type="ARBA" id="ARBA00060399"/>
    </source>
</evidence>
<dbReference type="GO" id="GO:0015018">
    <property type="term" value="F:galactosylgalactosylxylosylprotein 3-beta-glucuronosyltransferase activity"/>
    <property type="evidence" value="ECO:0007669"/>
    <property type="project" value="UniProtKB-UniRule"/>
</dbReference>
<keyword evidence="5 20" id="KW-0812">Transmembrane</keyword>
<evidence type="ECO:0000256" key="15">
    <source>
        <dbReference type="PIRSR" id="PIRSR605027-1"/>
    </source>
</evidence>
<evidence type="ECO:0000256" key="6">
    <source>
        <dbReference type="ARBA" id="ARBA00022723"/>
    </source>
</evidence>
<feature type="binding site" evidence="16">
    <location>
        <position position="89"/>
    </location>
    <ligand>
        <name>UDP-alpha-D-glucuronate</name>
        <dbReference type="ChEBI" id="CHEBI:58052"/>
    </ligand>
</feature>
<dbReference type="GO" id="GO:0000139">
    <property type="term" value="C:Golgi membrane"/>
    <property type="evidence" value="ECO:0007669"/>
    <property type="project" value="UniProtKB-SubCell"/>
</dbReference>
<organism evidence="21 22">
    <name type="scientific">Paramormyrops kingsleyae</name>
    <dbReference type="NCBI Taxonomy" id="1676925"/>
    <lineage>
        <taxon>Eukaryota</taxon>
        <taxon>Metazoa</taxon>
        <taxon>Chordata</taxon>
        <taxon>Craniata</taxon>
        <taxon>Vertebrata</taxon>
        <taxon>Euteleostomi</taxon>
        <taxon>Actinopterygii</taxon>
        <taxon>Neopterygii</taxon>
        <taxon>Teleostei</taxon>
        <taxon>Osteoglossocephala</taxon>
        <taxon>Osteoglossomorpha</taxon>
        <taxon>Osteoglossiformes</taxon>
        <taxon>Mormyridae</taxon>
        <taxon>Paramormyrops</taxon>
    </lineage>
</organism>
<feature type="transmembrane region" description="Helical" evidence="20">
    <location>
        <begin position="6"/>
        <end position="25"/>
    </location>
</feature>
<accession>A0A3B3R7D9</accession>
<evidence type="ECO:0000256" key="19">
    <source>
        <dbReference type="PIRSR" id="PIRSR605027-6"/>
    </source>
</evidence>
<evidence type="ECO:0000313" key="21">
    <source>
        <dbReference type="Ensembl" id="ENSPKIP00000014672.1"/>
    </source>
</evidence>
<comment type="pathway">
    <text evidence="20">Protein modification; protein glycosylation.</text>
</comment>
<comment type="subcellular location">
    <subcellularLocation>
        <location evidence="14">Endomembrane system</location>
        <topology evidence="14">Single-pass type II membrane protein</topology>
    </subcellularLocation>
    <subcellularLocation>
        <location evidence="20">Golgi apparatus membrane</location>
        <topology evidence="20">Single-pass type II membrane protein</topology>
    </subcellularLocation>
</comment>
<dbReference type="GeneTree" id="ENSGT00940000159583"/>
<dbReference type="GO" id="GO:0046872">
    <property type="term" value="F:metal ion binding"/>
    <property type="evidence" value="ECO:0007669"/>
    <property type="project" value="UniProtKB-KW"/>
</dbReference>
<keyword evidence="4 20" id="KW-0808">Transferase</keyword>
<dbReference type="Pfam" id="PF03360">
    <property type="entry name" value="Glyco_transf_43"/>
    <property type="match status" value="1"/>
</dbReference>
<evidence type="ECO:0000256" key="17">
    <source>
        <dbReference type="PIRSR" id="PIRSR605027-3"/>
    </source>
</evidence>
<keyword evidence="7 20" id="KW-0735">Signal-anchor</keyword>
<dbReference type="GO" id="GO:0005975">
    <property type="term" value="P:carbohydrate metabolic process"/>
    <property type="evidence" value="ECO:0007669"/>
    <property type="project" value="TreeGrafter"/>
</dbReference>
<evidence type="ECO:0000256" key="2">
    <source>
        <dbReference type="ARBA" id="ARBA00007706"/>
    </source>
</evidence>
<keyword evidence="22" id="KW-1185">Reference proteome</keyword>